<dbReference type="InterPro" id="IPR036291">
    <property type="entry name" value="NAD(P)-bd_dom_sf"/>
</dbReference>
<evidence type="ECO:0000256" key="2">
    <source>
        <dbReference type="ARBA" id="ARBA00022857"/>
    </source>
</evidence>
<gene>
    <name evidence="4" type="ORF">SLS62_004279</name>
</gene>
<keyword evidence="5" id="KW-1185">Reference proteome</keyword>
<proteinExistence type="inferred from homology"/>
<dbReference type="GO" id="GO:0005634">
    <property type="term" value="C:nucleus"/>
    <property type="evidence" value="ECO:0007669"/>
    <property type="project" value="TreeGrafter"/>
</dbReference>
<evidence type="ECO:0000313" key="4">
    <source>
        <dbReference type="EMBL" id="KAK7753657.1"/>
    </source>
</evidence>
<comment type="caution">
    <text evidence="4">The sequence shown here is derived from an EMBL/GenBank/DDBJ whole genome shotgun (WGS) entry which is preliminary data.</text>
</comment>
<dbReference type="SUPFAM" id="SSF51735">
    <property type="entry name" value="NAD(P)-binding Rossmann-fold domains"/>
    <property type="match status" value="1"/>
</dbReference>
<dbReference type="EMBL" id="JAKJXP020000026">
    <property type="protein sequence ID" value="KAK7753657.1"/>
    <property type="molecule type" value="Genomic_DNA"/>
</dbReference>
<evidence type="ECO:0000259" key="3">
    <source>
        <dbReference type="Pfam" id="PF05368"/>
    </source>
</evidence>
<organism evidence="4 5">
    <name type="scientific">Diatrype stigma</name>
    <dbReference type="NCBI Taxonomy" id="117547"/>
    <lineage>
        <taxon>Eukaryota</taxon>
        <taxon>Fungi</taxon>
        <taxon>Dikarya</taxon>
        <taxon>Ascomycota</taxon>
        <taxon>Pezizomycotina</taxon>
        <taxon>Sordariomycetes</taxon>
        <taxon>Xylariomycetidae</taxon>
        <taxon>Xylariales</taxon>
        <taxon>Diatrypaceae</taxon>
        <taxon>Diatrype</taxon>
    </lineage>
</organism>
<dbReference type="PANTHER" id="PTHR42748">
    <property type="entry name" value="NITROGEN METABOLITE REPRESSION PROTEIN NMRA FAMILY MEMBER"/>
    <property type="match status" value="1"/>
</dbReference>
<name>A0AAN9UUS0_9PEZI</name>
<dbReference type="AlphaFoldDB" id="A0AAN9UUS0"/>
<accession>A0AAN9UUS0</accession>
<keyword evidence="2" id="KW-0521">NADP</keyword>
<evidence type="ECO:0000256" key="1">
    <source>
        <dbReference type="ARBA" id="ARBA00006328"/>
    </source>
</evidence>
<reference evidence="4 5" key="1">
    <citation type="submission" date="2024-02" db="EMBL/GenBank/DDBJ databases">
        <title>De novo assembly and annotation of 12 fungi associated with fruit tree decline syndrome in Ontario, Canada.</title>
        <authorList>
            <person name="Sulman M."/>
            <person name="Ellouze W."/>
            <person name="Ilyukhin E."/>
        </authorList>
    </citation>
    <scope>NUCLEOTIDE SEQUENCE [LARGE SCALE GENOMIC DNA]</scope>
    <source>
        <strain evidence="4 5">M11/M66-122</strain>
    </source>
</reference>
<dbReference type="Pfam" id="PF05368">
    <property type="entry name" value="NmrA"/>
    <property type="match status" value="1"/>
</dbReference>
<dbReference type="Proteomes" id="UP001320420">
    <property type="component" value="Unassembled WGS sequence"/>
</dbReference>
<dbReference type="Gene3D" id="3.90.25.10">
    <property type="entry name" value="UDP-galactose 4-epimerase, domain 1"/>
    <property type="match status" value="1"/>
</dbReference>
<dbReference type="Gene3D" id="3.40.50.720">
    <property type="entry name" value="NAD(P)-binding Rossmann-like Domain"/>
    <property type="match status" value="1"/>
</dbReference>
<dbReference type="InterPro" id="IPR008030">
    <property type="entry name" value="NmrA-like"/>
</dbReference>
<comment type="similarity">
    <text evidence="1">Belongs to the NmrA-type oxidoreductase family.</text>
</comment>
<feature type="domain" description="NmrA-like" evidence="3">
    <location>
        <begin position="8"/>
        <end position="318"/>
    </location>
</feature>
<dbReference type="PANTHER" id="PTHR42748:SF29">
    <property type="entry name" value="NMRA-LIKE DOMAIN-CONTAINING PROTEIN"/>
    <property type="match status" value="1"/>
</dbReference>
<dbReference type="InterPro" id="IPR051164">
    <property type="entry name" value="NmrA-like_oxidored"/>
</dbReference>
<evidence type="ECO:0000313" key="5">
    <source>
        <dbReference type="Proteomes" id="UP001320420"/>
    </source>
</evidence>
<sequence length="329" mass="35933">MASEATIKKTIAVVGATGTQGSSVARTFAPLPHWHVRCLTRTPSSPKAQALAALGCEVVAADLGDVASLRRAFDGAHAIFLNTDFWGPFRAQVAQGAGDAVRSAFDVEVSHGRNAVLAAASDSATLERLVYSALGPMKAASRGKYGDSYHWEAKASVVRHIEEEEEEVVARRTSYIYVGAYCTNGLFYPKRDPGTGEYRLVLPGRSATRFPLIDAERSVGKFVRALVESEPPRTRLLAYDSFLSVDEVLAAWSRVTGREARFVQVTLEEMQKLTGLPKEVLIGPAYVDEFGYTAGVDNVVGPEDLKVKVETPGWEEWLRTRDVQELLQK</sequence>
<protein>
    <recommendedName>
        <fullName evidence="3">NmrA-like domain-containing protein</fullName>
    </recommendedName>
</protein>